<evidence type="ECO:0000313" key="10">
    <source>
        <dbReference type="EMBL" id="ODB92836.1"/>
    </source>
</evidence>
<dbReference type="InterPro" id="IPR018950">
    <property type="entry name" value="DiS-bond_isomerase_DsbC/G_N"/>
</dbReference>
<feature type="domain" description="Thioredoxin-like fold" evidence="9">
    <location>
        <begin position="127"/>
        <end position="249"/>
    </location>
</feature>
<dbReference type="EMBL" id="LVJZ01000005">
    <property type="protein sequence ID" value="ODB92836.1"/>
    <property type="molecule type" value="Genomic_DNA"/>
</dbReference>
<organism evidence="10 11">
    <name type="scientific">Candidatus Thiodiazotropha endoloripes</name>
    <dbReference type="NCBI Taxonomy" id="1818881"/>
    <lineage>
        <taxon>Bacteria</taxon>
        <taxon>Pseudomonadati</taxon>
        <taxon>Pseudomonadota</taxon>
        <taxon>Gammaproteobacteria</taxon>
        <taxon>Chromatiales</taxon>
        <taxon>Sedimenticolaceae</taxon>
        <taxon>Candidatus Thiodiazotropha</taxon>
    </lineage>
</organism>
<dbReference type="RefSeq" id="WP_069006351.1">
    <property type="nucleotide sequence ID" value="NZ_LVJW01000007.1"/>
</dbReference>
<comment type="similarity">
    <text evidence="2 7">Belongs to the thioredoxin family. DsbC subfamily.</text>
</comment>
<evidence type="ECO:0000256" key="7">
    <source>
        <dbReference type="RuleBase" id="RU364038"/>
    </source>
</evidence>
<dbReference type="Proteomes" id="UP000094849">
    <property type="component" value="Unassembled WGS sequence"/>
</dbReference>
<dbReference type="Pfam" id="PF10411">
    <property type="entry name" value="DsbC_N"/>
    <property type="match status" value="1"/>
</dbReference>
<dbReference type="InterPro" id="IPR012336">
    <property type="entry name" value="Thioredoxin-like_fold"/>
</dbReference>
<reference evidence="10 11" key="1">
    <citation type="submission" date="2016-03" db="EMBL/GenBank/DDBJ databases">
        <title>Chemosynthetic sulphur-oxidizing symbionts of marine invertebrate animals are capable of nitrogen fixation.</title>
        <authorList>
            <person name="Petersen J.M."/>
            <person name="Kemper A."/>
            <person name="Gruber-Vodicka H."/>
            <person name="Cardini U."/>
            <person name="Geest Mvander."/>
            <person name="Kleiner M."/>
            <person name="Bulgheresi S."/>
            <person name="Fussmann M."/>
            <person name="Herbold C."/>
            <person name="Seah B.K.B."/>
            <person name="Antony C.Paul."/>
            <person name="Liu D."/>
            <person name="Belitz A."/>
            <person name="Weber M."/>
        </authorList>
    </citation>
    <scope>NUCLEOTIDE SEQUENCE [LARGE SCALE GENOMIC DNA]</scope>
    <source>
        <strain evidence="10">G_D</strain>
    </source>
</reference>
<comment type="subcellular location">
    <subcellularLocation>
        <location evidence="1 7">Periplasm</location>
    </subcellularLocation>
</comment>
<dbReference type="Pfam" id="PF13098">
    <property type="entry name" value="Thioredoxin_2"/>
    <property type="match status" value="1"/>
</dbReference>
<protein>
    <recommendedName>
        <fullName evidence="7">Thiol:disulfide interchange protein</fullName>
    </recommendedName>
</protein>
<dbReference type="InterPro" id="IPR009094">
    <property type="entry name" value="DiS-bond_isomerase_DsbC/G_N_sf"/>
</dbReference>
<keyword evidence="3 7" id="KW-0732">Signal</keyword>
<proteinExistence type="inferred from homology"/>
<accession>A0A1E2UHQ9</accession>
<keyword evidence="5" id="KW-1015">Disulfide bond</keyword>
<feature type="signal peptide" evidence="7">
    <location>
        <begin position="1"/>
        <end position="31"/>
    </location>
</feature>
<dbReference type="Gene3D" id="3.10.450.70">
    <property type="entry name" value="Disulphide bond isomerase, DsbC/G, N-terminal"/>
    <property type="match status" value="1"/>
</dbReference>
<dbReference type="InterPro" id="IPR033954">
    <property type="entry name" value="DiS-bond_Isoase_DsbC/G"/>
</dbReference>
<keyword evidence="4 7" id="KW-0574">Periplasm</keyword>
<dbReference type="STRING" id="1818881.A3196_18855"/>
<name>A0A1E2UHQ9_9GAMM</name>
<evidence type="ECO:0000256" key="1">
    <source>
        <dbReference type="ARBA" id="ARBA00004418"/>
    </source>
</evidence>
<dbReference type="SUPFAM" id="SSF52833">
    <property type="entry name" value="Thioredoxin-like"/>
    <property type="match status" value="1"/>
</dbReference>
<feature type="chain" id="PRO_5010004032" description="Thiol:disulfide interchange protein" evidence="7">
    <location>
        <begin position="32"/>
        <end position="265"/>
    </location>
</feature>
<evidence type="ECO:0000313" key="11">
    <source>
        <dbReference type="Proteomes" id="UP000094849"/>
    </source>
</evidence>
<comment type="function">
    <text evidence="7">Required for disulfide bond formation in some periplasmic proteins. Acts by transferring its disulfide bond to other proteins and is reduced in the process.</text>
</comment>
<evidence type="ECO:0000256" key="3">
    <source>
        <dbReference type="ARBA" id="ARBA00022729"/>
    </source>
</evidence>
<keyword evidence="11" id="KW-1185">Reference proteome</keyword>
<evidence type="ECO:0000256" key="5">
    <source>
        <dbReference type="ARBA" id="ARBA00023157"/>
    </source>
</evidence>
<keyword evidence="6 7" id="KW-0676">Redox-active center</keyword>
<sequence>MKLITKGNPLPGFVKAMIMAPALLMTSTLHAEVSKQDADIQNVRSGMNKVLKSGEISSITPSAVDGLYEVMVGPQLYYVTADGKHLLNGKLFNIEKRQDLTTPKISRAKAVYIESIGEDNMVIFAPEEYKHTITVFTDIDCGYCRKLHEEMKDYNDLGIRVRYMMYPRAGFGSESFQKAVSVLCADDRNEAMTLSKSGVEIPVKNCENPVRDHFQLGQLLGVNGTPAIFLQSGDMLPGYIPAKKMSSILNEMDMELASRNGAESQ</sequence>
<dbReference type="InterPro" id="IPR051470">
    <property type="entry name" value="Thiol:disulfide_interchange"/>
</dbReference>
<evidence type="ECO:0000256" key="2">
    <source>
        <dbReference type="ARBA" id="ARBA00009813"/>
    </source>
</evidence>
<dbReference type="PANTHER" id="PTHR35272">
    <property type="entry name" value="THIOL:DISULFIDE INTERCHANGE PROTEIN DSBC-RELATED"/>
    <property type="match status" value="1"/>
</dbReference>
<dbReference type="SUPFAM" id="SSF54423">
    <property type="entry name" value="DsbC/DsbG N-terminal domain-like"/>
    <property type="match status" value="1"/>
</dbReference>
<evidence type="ECO:0000259" key="8">
    <source>
        <dbReference type="Pfam" id="PF10411"/>
    </source>
</evidence>
<dbReference type="InterPro" id="IPR036249">
    <property type="entry name" value="Thioredoxin-like_sf"/>
</dbReference>
<dbReference type="CDD" id="cd03020">
    <property type="entry name" value="DsbA_DsbC_DsbG"/>
    <property type="match status" value="1"/>
</dbReference>
<dbReference type="AlphaFoldDB" id="A0A1E2UHQ9"/>
<gene>
    <name evidence="10" type="ORF">A3196_18855</name>
</gene>
<dbReference type="PANTHER" id="PTHR35272:SF3">
    <property type="entry name" value="THIOL:DISULFIDE INTERCHANGE PROTEIN DSBC"/>
    <property type="match status" value="1"/>
</dbReference>
<dbReference type="Gene3D" id="3.40.30.10">
    <property type="entry name" value="Glutaredoxin"/>
    <property type="match status" value="1"/>
</dbReference>
<evidence type="ECO:0000256" key="4">
    <source>
        <dbReference type="ARBA" id="ARBA00022764"/>
    </source>
</evidence>
<feature type="domain" description="Disulphide bond isomerase DsbC/G N-terminal" evidence="8">
    <location>
        <begin position="36"/>
        <end position="101"/>
    </location>
</feature>
<dbReference type="GO" id="GO:0042597">
    <property type="term" value="C:periplasmic space"/>
    <property type="evidence" value="ECO:0007669"/>
    <property type="project" value="UniProtKB-SubCell"/>
</dbReference>
<evidence type="ECO:0000259" key="9">
    <source>
        <dbReference type="Pfam" id="PF13098"/>
    </source>
</evidence>
<evidence type="ECO:0000256" key="6">
    <source>
        <dbReference type="ARBA" id="ARBA00023284"/>
    </source>
</evidence>
<comment type="caution">
    <text evidence="10">The sequence shown here is derived from an EMBL/GenBank/DDBJ whole genome shotgun (WGS) entry which is preliminary data.</text>
</comment>